<reference evidence="18 19" key="1">
    <citation type="submission" date="2019-05" db="EMBL/GenBank/DDBJ databases">
        <title>A Chromosome-scale Meerkat (S. suricatta) Genome Assembly.</title>
        <authorList>
            <person name="Dudchenko O."/>
            <person name="Lieberman Aiden E."/>
            <person name="Tung J."/>
            <person name="Barreiro L.B."/>
            <person name="Clutton-Brock T.H."/>
        </authorList>
    </citation>
    <scope>NUCLEOTIDE SEQUENCE [LARGE SCALE GENOMIC DNA]</scope>
</reference>
<name>A0A673U9K1_SURSU</name>
<evidence type="ECO:0000256" key="12">
    <source>
        <dbReference type="ARBA" id="ARBA00023242"/>
    </source>
</evidence>
<dbReference type="AlphaFoldDB" id="A0A673U9K1"/>
<dbReference type="GO" id="GO:0005694">
    <property type="term" value="C:chromosome"/>
    <property type="evidence" value="ECO:0007669"/>
    <property type="project" value="UniProtKB-SubCell"/>
</dbReference>
<evidence type="ECO:0000313" key="19">
    <source>
        <dbReference type="Proteomes" id="UP000472268"/>
    </source>
</evidence>
<dbReference type="GO" id="GO:0005615">
    <property type="term" value="C:extracellular space"/>
    <property type="evidence" value="ECO:0007669"/>
    <property type="project" value="UniProtKB-KW"/>
</dbReference>
<dbReference type="Gene3D" id="2.80.10.50">
    <property type="match status" value="1"/>
</dbReference>
<evidence type="ECO:0000256" key="10">
    <source>
        <dbReference type="ARBA" id="ARBA00022525"/>
    </source>
</evidence>
<dbReference type="RefSeq" id="XP_029776001.1">
    <property type="nucleotide sequence ID" value="XM_029920141.1"/>
</dbReference>
<comment type="function">
    <text evidence="14">In quiescent endothelia the uncleaved form is constitutively and abundantly expressed, and acts as a chromatin-associated nuclear factor with transcriptional repressor properties, it may sequester nuclear NF-kappaB/RELA, lowering expression of its targets. This form is rapidely lost upon angiogenic or pro-inflammatory activation.</text>
</comment>
<evidence type="ECO:0000256" key="2">
    <source>
        <dbReference type="ARBA" id="ARBA00004286"/>
    </source>
</evidence>
<feature type="region of interest" description="Disordered" evidence="16">
    <location>
        <begin position="1"/>
        <end position="29"/>
    </location>
</feature>
<keyword evidence="8" id="KW-0963">Cytoplasm</keyword>
<evidence type="ECO:0000259" key="17">
    <source>
        <dbReference type="Pfam" id="PF15095"/>
    </source>
</evidence>
<evidence type="ECO:0000256" key="7">
    <source>
        <dbReference type="ARBA" id="ARBA00022454"/>
    </source>
</evidence>
<evidence type="ECO:0000313" key="18">
    <source>
        <dbReference type="Ensembl" id="ENSSSUP00005018151.1"/>
    </source>
</evidence>
<keyword evidence="7" id="KW-0158">Chromosome</keyword>
<keyword evidence="10" id="KW-0964">Secreted</keyword>
<feature type="domain" description="Interleukin 33 C-terminal" evidence="17">
    <location>
        <begin position="114"/>
        <end position="270"/>
    </location>
</feature>
<evidence type="ECO:0000256" key="1">
    <source>
        <dbReference type="ARBA" id="ARBA00004123"/>
    </source>
</evidence>
<dbReference type="GO" id="GO:0050729">
    <property type="term" value="P:positive regulation of inflammatory response"/>
    <property type="evidence" value="ECO:0007669"/>
    <property type="project" value="TreeGrafter"/>
</dbReference>
<dbReference type="OrthoDB" id="9836513at2759"/>
<evidence type="ECO:0000256" key="5">
    <source>
        <dbReference type="ARBA" id="ARBA00007933"/>
    </source>
</evidence>
<dbReference type="CTD" id="90865"/>
<dbReference type="GO" id="GO:0005634">
    <property type="term" value="C:nucleus"/>
    <property type="evidence" value="ECO:0007669"/>
    <property type="project" value="UniProtKB-SubCell"/>
</dbReference>
<evidence type="ECO:0000256" key="11">
    <source>
        <dbReference type="ARBA" id="ARBA00023163"/>
    </source>
</evidence>
<evidence type="ECO:0000256" key="15">
    <source>
        <dbReference type="ARBA" id="ARBA00046367"/>
    </source>
</evidence>
<evidence type="ECO:0000256" key="13">
    <source>
        <dbReference type="ARBA" id="ARBA00023329"/>
    </source>
</evidence>
<gene>
    <name evidence="18" type="primary">IL33</name>
</gene>
<feature type="compositionally biased region" description="Polar residues" evidence="16">
    <location>
        <begin position="1"/>
        <end position="21"/>
    </location>
</feature>
<evidence type="ECO:0000256" key="3">
    <source>
        <dbReference type="ARBA" id="ARBA00004398"/>
    </source>
</evidence>
<keyword evidence="11" id="KW-0804">Transcription</keyword>
<dbReference type="Pfam" id="PF15095">
    <property type="entry name" value="IL33_bt"/>
    <property type="match status" value="1"/>
</dbReference>
<organism evidence="18 19">
    <name type="scientific">Suricata suricatta</name>
    <name type="common">Meerkat</name>
    <dbReference type="NCBI Taxonomy" id="37032"/>
    <lineage>
        <taxon>Eukaryota</taxon>
        <taxon>Metazoa</taxon>
        <taxon>Chordata</taxon>
        <taxon>Craniata</taxon>
        <taxon>Vertebrata</taxon>
        <taxon>Euteleostomi</taxon>
        <taxon>Mammalia</taxon>
        <taxon>Eutheria</taxon>
        <taxon>Laurasiatheria</taxon>
        <taxon>Carnivora</taxon>
        <taxon>Feliformia</taxon>
        <taxon>Herpestidae</taxon>
        <taxon>Suricata</taxon>
    </lineage>
</organism>
<reference evidence="18" key="2">
    <citation type="submission" date="2025-08" db="UniProtKB">
        <authorList>
            <consortium name="Ensembl"/>
        </authorList>
    </citation>
    <scope>IDENTIFICATION</scope>
</reference>
<sequence length="270" mass="30856">MKTKMKYSSTKISPAKMNSSADKAVVKSPKLRKSQQKAEEVCQMYFMQLRSGLIIEKTACYFRKETTKRHSPRTAGKCKEQHLVFTACRQQLERPVESLAFDMPMVQKCTKTADIPAIQEYSASLSTYNDQSIYFVFEDGSYEIYVEDLGKNQEKDKVLFRYYDSQPSSRETGDAVDGQTLLVNLSPTKDKDFLLHANNKEHSVELQKCENPLPDQAFFLLHRKSSKCVSFECKNDPGVFIGVKDNHLALIKVEDQTKDSSIENIIFKLS</sequence>
<dbReference type="Proteomes" id="UP000472268">
    <property type="component" value="Chromosome 13"/>
</dbReference>
<dbReference type="OMA" id="KTACYFR"/>
<keyword evidence="9" id="KW-0202">Cytokine</keyword>
<keyword evidence="12" id="KW-0539">Nucleus</keyword>
<dbReference type="GO" id="GO:0005125">
    <property type="term" value="F:cytokine activity"/>
    <property type="evidence" value="ECO:0007669"/>
    <property type="project" value="UniProtKB-KW"/>
</dbReference>
<dbReference type="InterPro" id="IPR026145">
    <property type="entry name" value="IL-33"/>
</dbReference>
<evidence type="ECO:0000256" key="9">
    <source>
        <dbReference type="ARBA" id="ARBA00022514"/>
    </source>
</evidence>
<dbReference type="PANTHER" id="PTHR21114:SF0">
    <property type="entry name" value="INTERLEUKIN-33"/>
    <property type="match status" value="1"/>
</dbReference>
<evidence type="ECO:0000256" key="14">
    <source>
        <dbReference type="ARBA" id="ARBA00045203"/>
    </source>
</evidence>
<dbReference type="CDD" id="cd23299">
    <property type="entry name" value="beta-trefoil_IL33"/>
    <property type="match status" value="1"/>
</dbReference>
<proteinExistence type="inferred from homology"/>
<evidence type="ECO:0000256" key="6">
    <source>
        <dbReference type="ARBA" id="ARBA00016804"/>
    </source>
</evidence>
<keyword evidence="19" id="KW-1185">Reference proteome</keyword>
<comment type="similarity">
    <text evidence="5">Belongs to the IL-1 family. Highly divergent.</text>
</comment>
<evidence type="ECO:0000256" key="4">
    <source>
        <dbReference type="ARBA" id="ARBA00004613"/>
    </source>
</evidence>
<dbReference type="PANTHER" id="PTHR21114">
    <property type="entry name" value="DVS27 PROTEIN"/>
    <property type="match status" value="1"/>
</dbReference>
<protein>
    <recommendedName>
        <fullName evidence="6">Interleukin-33</fullName>
    </recommendedName>
</protein>
<evidence type="ECO:0000256" key="8">
    <source>
        <dbReference type="ARBA" id="ARBA00022490"/>
    </source>
</evidence>
<dbReference type="Ensembl" id="ENSSSUT00005020706.1">
    <property type="protein sequence ID" value="ENSSSUP00005018151.1"/>
    <property type="gene ID" value="ENSSSUG00005011729.1"/>
</dbReference>
<dbReference type="GO" id="GO:0030133">
    <property type="term" value="C:transport vesicle"/>
    <property type="evidence" value="ECO:0007669"/>
    <property type="project" value="UniProtKB-SubCell"/>
</dbReference>
<dbReference type="GeneID" id="115276231"/>
<dbReference type="FunFam" id="2.80.10.50:FF:000052">
    <property type="entry name" value="Interleukin 33"/>
    <property type="match status" value="1"/>
</dbReference>
<dbReference type="GO" id="GO:0001819">
    <property type="term" value="P:positive regulation of cytokine production"/>
    <property type="evidence" value="ECO:0007669"/>
    <property type="project" value="TreeGrafter"/>
</dbReference>
<evidence type="ECO:0000256" key="16">
    <source>
        <dbReference type="SAM" id="MobiDB-lite"/>
    </source>
</evidence>
<comment type="subunit">
    <text evidence="15">Forms a 1:1:1 heterotrimeric complex with its primary high-affinity receptor IL1RL1 and the coreceptor IL1RAP. Interacts with cargo receptor TMED10; the interaction mediates the translocation from the cytoplasm into the ERGIC (endoplasmic reticulum-Golgi intermediate compartment) and thereby secretion.</text>
</comment>
<reference evidence="18" key="3">
    <citation type="submission" date="2025-09" db="UniProtKB">
        <authorList>
            <consortium name="Ensembl"/>
        </authorList>
    </citation>
    <scope>IDENTIFICATION</scope>
</reference>
<keyword evidence="13" id="KW-0968">Cytoplasmic vesicle</keyword>
<accession>A0A673U9K1</accession>
<comment type="subcellular location">
    <subcellularLocation>
        <location evidence="2">Chromosome</location>
    </subcellularLocation>
    <subcellularLocation>
        <location evidence="3">Cytoplasmic vesicle</location>
        <location evidence="3">Secretory vesicle</location>
    </subcellularLocation>
    <subcellularLocation>
        <location evidence="1">Nucleus</location>
    </subcellularLocation>
    <subcellularLocation>
        <location evidence="4">Secreted</location>
    </subcellularLocation>
</comment>
<dbReference type="InterPro" id="IPR053902">
    <property type="entry name" value="IL33_C"/>
</dbReference>